<evidence type="ECO:0000313" key="3">
    <source>
        <dbReference type="EMBL" id="MET4578523.1"/>
    </source>
</evidence>
<evidence type="ECO:0000313" key="4">
    <source>
        <dbReference type="Proteomes" id="UP001549320"/>
    </source>
</evidence>
<proteinExistence type="predicted"/>
<accession>A0ABV2QCB3</accession>
<dbReference type="Proteomes" id="UP001549320">
    <property type="component" value="Unassembled WGS sequence"/>
</dbReference>
<feature type="compositionally biased region" description="Basic and acidic residues" evidence="1">
    <location>
        <begin position="84"/>
        <end position="96"/>
    </location>
</feature>
<evidence type="ECO:0000256" key="1">
    <source>
        <dbReference type="SAM" id="MobiDB-lite"/>
    </source>
</evidence>
<gene>
    <name evidence="3" type="ORF">ABIE13_003639</name>
</gene>
<feature type="chain" id="PRO_5045414566" description="DUF4148 domain-containing protein" evidence="2">
    <location>
        <begin position="34"/>
        <end position="122"/>
    </location>
</feature>
<dbReference type="EMBL" id="JBEPSH010000007">
    <property type="protein sequence ID" value="MET4578523.1"/>
    <property type="molecule type" value="Genomic_DNA"/>
</dbReference>
<evidence type="ECO:0000256" key="2">
    <source>
        <dbReference type="SAM" id="SignalP"/>
    </source>
</evidence>
<feature type="region of interest" description="Disordered" evidence="1">
    <location>
        <begin position="76"/>
        <end position="122"/>
    </location>
</feature>
<organism evidence="3 4">
    <name type="scientific">Ottowia thiooxydans</name>
    <dbReference type="NCBI Taxonomy" id="219182"/>
    <lineage>
        <taxon>Bacteria</taxon>
        <taxon>Pseudomonadati</taxon>
        <taxon>Pseudomonadota</taxon>
        <taxon>Betaproteobacteria</taxon>
        <taxon>Burkholderiales</taxon>
        <taxon>Comamonadaceae</taxon>
        <taxon>Ottowia</taxon>
    </lineage>
</organism>
<sequence>MPLCESSSVMAKKVVNVFLSAAALAPLAPPTMAQTAGDTALNAQHTNEAPAQFPPSHRSALWTAVQTLQRDVSAESALAGRRLTPAERSELRDQVRRAAGTSEPGRGADEVLTKPEGFAPRR</sequence>
<reference evidence="3 4" key="1">
    <citation type="submission" date="2024-06" db="EMBL/GenBank/DDBJ databases">
        <title>Sorghum-associated microbial communities from plants grown in Nebraska, USA.</title>
        <authorList>
            <person name="Schachtman D."/>
        </authorList>
    </citation>
    <scope>NUCLEOTIDE SEQUENCE [LARGE SCALE GENOMIC DNA]</scope>
    <source>
        <strain evidence="3 4">2709</strain>
    </source>
</reference>
<name>A0ABV2QCB3_9BURK</name>
<keyword evidence="4" id="KW-1185">Reference proteome</keyword>
<feature type="signal peptide" evidence="2">
    <location>
        <begin position="1"/>
        <end position="33"/>
    </location>
</feature>
<protein>
    <recommendedName>
        <fullName evidence="5">DUF4148 domain-containing protein</fullName>
    </recommendedName>
</protein>
<comment type="caution">
    <text evidence="3">The sequence shown here is derived from an EMBL/GenBank/DDBJ whole genome shotgun (WGS) entry which is preliminary data.</text>
</comment>
<evidence type="ECO:0008006" key="5">
    <source>
        <dbReference type="Google" id="ProtNLM"/>
    </source>
</evidence>
<keyword evidence="2" id="KW-0732">Signal</keyword>